<accession>A0A6A7MX45</accession>
<dbReference type="SMART" id="SM01234">
    <property type="entry name" value="Haemolytic"/>
    <property type="match status" value="1"/>
</dbReference>
<dbReference type="Proteomes" id="UP000440498">
    <property type="component" value="Unassembled WGS sequence"/>
</dbReference>
<dbReference type="EMBL" id="WHUG01000001">
    <property type="protein sequence ID" value="MQA37326.1"/>
    <property type="molecule type" value="Genomic_DNA"/>
</dbReference>
<reference evidence="1 2" key="1">
    <citation type="submission" date="2019-10" db="EMBL/GenBank/DDBJ databases">
        <title>Two novel species isolated from a subtropical stream in China.</title>
        <authorList>
            <person name="Lu H."/>
        </authorList>
    </citation>
    <scope>NUCLEOTIDE SEQUENCE [LARGE SCALE GENOMIC DNA]</scope>
    <source>
        <strain evidence="1 2">FT29W</strain>
    </source>
</reference>
<dbReference type="InterPro" id="IPR002696">
    <property type="entry name" value="Membr_insert_effic_factor_YidD"/>
</dbReference>
<evidence type="ECO:0000313" key="2">
    <source>
        <dbReference type="Proteomes" id="UP000440498"/>
    </source>
</evidence>
<dbReference type="Pfam" id="PF01809">
    <property type="entry name" value="YidD"/>
    <property type="match status" value="1"/>
</dbReference>
<evidence type="ECO:0000313" key="1">
    <source>
        <dbReference type="EMBL" id="MQA37326.1"/>
    </source>
</evidence>
<gene>
    <name evidence="1" type="primary">yidD</name>
    <name evidence="1" type="ORF">GEV02_04125</name>
</gene>
<organism evidence="1 2">
    <name type="scientific">Rugamonas aquatica</name>
    <dbReference type="NCBI Taxonomy" id="2743357"/>
    <lineage>
        <taxon>Bacteria</taxon>
        <taxon>Pseudomonadati</taxon>
        <taxon>Pseudomonadota</taxon>
        <taxon>Betaproteobacteria</taxon>
        <taxon>Burkholderiales</taxon>
        <taxon>Oxalobacteraceae</taxon>
        <taxon>Telluria group</taxon>
        <taxon>Rugamonas</taxon>
    </lineage>
</organism>
<protein>
    <submittedName>
        <fullName evidence="1">Membrane protein insertion efficiency factor YidD</fullName>
    </submittedName>
</protein>
<dbReference type="AlphaFoldDB" id="A0A6A7MX45"/>
<keyword evidence="2" id="KW-1185">Reference proteome</keyword>
<comment type="caution">
    <text evidence="1">The sequence shown here is derived from an EMBL/GenBank/DDBJ whole genome shotgun (WGS) entry which is preliminary data.</text>
</comment>
<proteinExistence type="predicted"/>
<sequence length="152" mass="17050">MKRLALAAIAFYRRHLSRLKGFACAFRVHTGRDSCSAYGQRVIARHGLILGLILLNRRMNACGEIHHQHRPPAPAMRAMSARHRAQAGFCDLSCDLPDLPCSAGDVGEACDIANCGCEAANCSKSDCRDWWRRRRNKDRDQYVRVNPTQGLE</sequence>
<dbReference type="NCBIfam" id="TIGR00278">
    <property type="entry name" value="membrane protein insertion efficiency factor YidD"/>
    <property type="match status" value="1"/>
</dbReference>
<dbReference type="RefSeq" id="WP_152836657.1">
    <property type="nucleotide sequence ID" value="NZ_WHUG01000001.1"/>
</dbReference>
<name>A0A6A7MX45_9BURK</name>